<keyword evidence="2" id="KW-1185">Reference proteome</keyword>
<dbReference type="EMBL" id="JAACJM010000139">
    <property type="protein sequence ID" value="KAF5343484.1"/>
    <property type="molecule type" value="Genomic_DNA"/>
</dbReference>
<dbReference type="AlphaFoldDB" id="A0A8H5FNN1"/>
<sequence>MSDIAQSQEWNLNLIPDLTGKVALVTDTNSHTRIGWNIAHPLALKGAKV</sequence>
<accession>A0A8H5FNN1</accession>
<dbReference type="OrthoDB" id="191139at2759"/>
<reference evidence="1 2" key="1">
    <citation type="journal article" date="2020" name="ISME J.">
        <title>Uncovering the hidden diversity of litter-decomposition mechanisms in mushroom-forming fungi.</title>
        <authorList>
            <person name="Floudas D."/>
            <person name="Bentzer J."/>
            <person name="Ahren D."/>
            <person name="Johansson T."/>
            <person name="Persson P."/>
            <person name="Tunlid A."/>
        </authorList>
    </citation>
    <scope>NUCLEOTIDE SEQUENCE [LARGE SCALE GENOMIC DNA]</scope>
    <source>
        <strain evidence="1 2">CBS 291.85</strain>
    </source>
</reference>
<comment type="caution">
    <text evidence="1">The sequence shown here is derived from an EMBL/GenBank/DDBJ whole genome shotgun (WGS) entry which is preliminary data.</text>
</comment>
<evidence type="ECO:0000313" key="1">
    <source>
        <dbReference type="EMBL" id="KAF5343484.1"/>
    </source>
</evidence>
<organism evidence="1 2">
    <name type="scientific">Tetrapyrgos nigripes</name>
    <dbReference type="NCBI Taxonomy" id="182062"/>
    <lineage>
        <taxon>Eukaryota</taxon>
        <taxon>Fungi</taxon>
        <taxon>Dikarya</taxon>
        <taxon>Basidiomycota</taxon>
        <taxon>Agaricomycotina</taxon>
        <taxon>Agaricomycetes</taxon>
        <taxon>Agaricomycetidae</taxon>
        <taxon>Agaricales</taxon>
        <taxon>Marasmiineae</taxon>
        <taxon>Marasmiaceae</taxon>
        <taxon>Tetrapyrgos</taxon>
    </lineage>
</organism>
<evidence type="ECO:0000313" key="2">
    <source>
        <dbReference type="Proteomes" id="UP000559256"/>
    </source>
</evidence>
<protein>
    <submittedName>
        <fullName evidence="1">Uncharacterized protein</fullName>
    </submittedName>
</protein>
<dbReference type="Proteomes" id="UP000559256">
    <property type="component" value="Unassembled WGS sequence"/>
</dbReference>
<proteinExistence type="predicted"/>
<name>A0A8H5FNN1_9AGAR</name>
<gene>
    <name evidence="1" type="ORF">D9758_015643</name>
</gene>